<reference evidence="2" key="1">
    <citation type="journal article" date="2023" name="Nat. Plants">
        <title>Single-cell RNA sequencing provides a high-resolution roadmap for understanding the multicellular compartmentation of specialized metabolism.</title>
        <authorList>
            <person name="Sun S."/>
            <person name="Shen X."/>
            <person name="Li Y."/>
            <person name="Li Y."/>
            <person name="Wang S."/>
            <person name="Li R."/>
            <person name="Zhang H."/>
            <person name="Shen G."/>
            <person name="Guo B."/>
            <person name="Wei J."/>
            <person name="Xu J."/>
            <person name="St-Pierre B."/>
            <person name="Chen S."/>
            <person name="Sun C."/>
        </authorList>
    </citation>
    <scope>NUCLEOTIDE SEQUENCE [LARGE SCALE GENOMIC DNA]</scope>
</reference>
<accession>A0ACC0B2F3</accession>
<organism evidence="1 2">
    <name type="scientific">Catharanthus roseus</name>
    <name type="common">Madagascar periwinkle</name>
    <name type="synonym">Vinca rosea</name>
    <dbReference type="NCBI Taxonomy" id="4058"/>
    <lineage>
        <taxon>Eukaryota</taxon>
        <taxon>Viridiplantae</taxon>
        <taxon>Streptophyta</taxon>
        <taxon>Embryophyta</taxon>
        <taxon>Tracheophyta</taxon>
        <taxon>Spermatophyta</taxon>
        <taxon>Magnoliopsida</taxon>
        <taxon>eudicotyledons</taxon>
        <taxon>Gunneridae</taxon>
        <taxon>Pentapetalae</taxon>
        <taxon>asterids</taxon>
        <taxon>lamiids</taxon>
        <taxon>Gentianales</taxon>
        <taxon>Apocynaceae</taxon>
        <taxon>Rauvolfioideae</taxon>
        <taxon>Vinceae</taxon>
        <taxon>Catharanthinae</taxon>
        <taxon>Catharanthus</taxon>
    </lineage>
</organism>
<evidence type="ECO:0000313" key="1">
    <source>
        <dbReference type="EMBL" id="KAI5666809.1"/>
    </source>
</evidence>
<name>A0ACC0B2F3_CATRO</name>
<comment type="caution">
    <text evidence="1">The sequence shown here is derived from an EMBL/GenBank/DDBJ whole genome shotgun (WGS) entry which is preliminary data.</text>
</comment>
<sequence length="84" mass="8457">MGETPTSSTGGPARSSLASLDPVKWAPILQLSTGLVSGSRGDSKGGSEMTSTSTGILLGVGTLSGLLEMSSLRSTIPCTKRFSP</sequence>
<keyword evidence="2" id="KW-1185">Reference proteome</keyword>
<protein>
    <submittedName>
        <fullName evidence="1">Uncharacterized protein</fullName>
    </submittedName>
</protein>
<evidence type="ECO:0000313" key="2">
    <source>
        <dbReference type="Proteomes" id="UP001060085"/>
    </source>
</evidence>
<gene>
    <name evidence="1" type="ORF">M9H77_16662</name>
</gene>
<proteinExistence type="predicted"/>
<dbReference type="EMBL" id="CM044704">
    <property type="protein sequence ID" value="KAI5666809.1"/>
    <property type="molecule type" value="Genomic_DNA"/>
</dbReference>
<dbReference type="Proteomes" id="UP001060085">
    <property type="component" value="Linkage Group LG04"/>
</dbReference>